<dbReference type="EMBL" id="QYUM01000003">
    <property type="protein sequence ID" value="RJF91090.1"/>
    <property type="molecule type" value="Genomic_DNA"/>
</dbReference>
<dbReference type="Gene3D" id="3.30.70.870">
    <property type="entry name" value="Elongation Factor G (Translational Gtpase), domain 3"/>
    <property type="match status" value="1"/>
</dbReference>
<dbReference type="GO" id="GO:0097216">
    <property type="term" value="F:guanosine tetraphosphate binding"/>
    <property type="evidence" value="ECO:0007669"/>
    <property type="project" value="UniProtKB-ARBA"/>
</dbReference>
<protein>
    <submittedName>
        <fullName evidence="7">Elongation factor G</fullName>
    </submittedName>
</protein>
<keyword evidence="4" id="KW-0342">GTP-binding</keyword>
<proteinExistence type="predicted"/>
<dbReference type="InterPro" id="IPR014721">
    <property type="entry name" value="Ribsml_uS5_D2-typ_fold_subgr"/>
</dbReference>
<dbReference type="OrthoDB" id="9802948at2"/>
<dbReference type="InterPro" id="IPR009000">
    <property type="entry name" value="Transl_B-barrel_sf"/>
</dbReference>
<name>A0A418WM75_9SPHN</name>
<evidence type="ECO:0000256" key="4">
    <source>
        <dbReference type="ARBA" id="ARBA00023134"/>
    </source>
</evidence>
<dbReference type="Gene3D" id="2.40.30.10">
    <property type="entry name" value="Translation factors"/>
    <property type="match status" value="1"/>
</dbReference>
<evidence type="ECO:0000259" key="6">
    <source>
        <dbReference type="PROSITE" id="PS51722"/>
    </source>
</evidence>
<dbReference type="SUPFAM" id="SSF54980">
    <property type="entry name" value="EF-G C-terminal domain-like"/>
    <property type="match status" value="2"/>
</dbReference>
<evidence type="ECO:0000256" key="2">
    <source>
        <dbReference type="ARBA" id="ARBA00022768"/>
    </source>
</evidence>
<dbReference type="SUPFAM" id="SSF50447">
    <property type="entry name" value="Translation proteins"/>
    <property type="match status" value="1"/>
</dbReference>
<dbReference type="Proteomes" id="UP000286100">
    <property type="component" value="Unassembled WGS sequence"/>
</dbReference>
<feature type="domain" description="Tr-type G" evidence="6">
    <location>
        <begin position="5"/>
        <end position="277"/>
    </location>
</feature>
<dbReference type="GO" id="GO:0003924">
    <property type="term" value="F:GTPase activity"/>
    <property type="evidence" value="ECO:0007669"/>
    <property type="project" value="InterPro"/>
</dbReference>
<dbReference type="InterPro" id="IPR020568">
    <property type="entry name" value="Ribosomal_Su5_D2-typ_SF"/>
</dbReference>
<dbReference type="InterPro" id="IPR035647">
    <property type="entry name" value="EFG_III/V"/>
</dbReference>
<dbReference type="CDD" id="cd04170">
    <property type="entry name" value="EF-G_bact"/>
    <property type="match status" value="1"/>
</dbReference>
<dbReference type="FunFam" id="3.30.230.10:FF:000003">
    <property type="entry name" value="Elongation factor G"/>
    <property type="match status" value="1"/>
</dbReference>
<keyword evidence="2 7" id="KW-0251">Elongation factor</keyword>
<dbReference type="AlphaFoldDB" id="A0A418WM75"/>
<dbReference type="GO" id="GO:0003746">
    <property type="term" value="F:translation elongation factor activity"/>
    <property type="evidence" value="ECO:0007669"/>
    <property type="project" value="UniProtKB-KW"/>
</dbReference>
<dbReference type="Pfam" id="PF03764">
    <property type="entry name" value="EFG_IV"/>
    <property type="match status" value="1"/>
</dbReference>
<dbReference type="InterPro" id="IPR005517">
    <property type="entry name" value="Transl_elong_EFG/EF2_IV"/>
</dbReference>
<dbReference type="GO" id="GO:0032790">
    <property type="term" value="P:ribosome disassembly"/>
    <property type="evidence" value="ECO:0007669"/>
    <property type="project" value="TreeGrafter"/>
</dbReference>
<dbReference type="SMART" id="SM00889">
    <property type="entry name" value="EFG_IV"/>
    <property type="match status" value="1"/>
</dbReference>
<dbReference type="PROSITE" id="PS51722">
    <property type="entry name" value="G_TR_2"/>
    <property type="match status" value="1"/>
</dbReference>
<dbReference type="Gene3D" id="3.40.50.300">
    <property type="entry name" value="P-loop containing nucleotide triphosphate hydrolases"/>
    <property type="match status" value="1"/>
</dbReference>
<evidence type="ECO:0000313" key="8">
    <source>
        <dbReference type="Proteomes" id="UP000286100"/>
    </source>
</evidence>
<comment type="caution">
    <text evidence="7">The sequence shown here is derived from an EMBL/GenBank/DDBJ whole genome shotgun (WGS) entry which is preliminary data.</text>
</comment>
<feature type="region of interest" description="Disordered" evidence="5">
    <location>
        <begin position="463"/>
        <end position="483"/>
    </location>
</feature>
<dbReference type="InterPro" id="IPR000640">
    <property type="entry name" value="EFG_V-like"/>
</dbReference>
<dbReference type="Pfam" id="PF14492">
    <property type="entry name" value="EFG_III"/>
    <property type="match status" value="1"/>
</dbReference>
<evidence type="ECO:0000256" key="5">
    <source>
        <dbReference type="SAM" id="MobiDB-lite"/>
    </source>
</evidence>
<dbReference type="Gene3D" id="3.30.230.10">
    <property type="match status" value="1"/>
</dbReference>
<dbReference type="PANTHER" id="PTHR43261">
    <property type="entry name" value="TRANSLATION ELONGATION FACTOR G-RELATED"/>
    <property type="match status" value="1"/>
</dbReference>
<evidence type="ECO:0000256" key="3">
    <source>
        <dbReference type="ARBA" id="ARBA00022917"/>
    </source>
</evidence>
<gene>
    <name evidence="7" type="ORF">D3876_13185</name>
</gene>
<dbReference type="InterPro" id="IPR027417">
    <property type="entry name" value="P-loop_NTPase"/>
</dbReference>
<dbReference type="InterPro" id="IPR047872">
    <property type="entry name" value="EFG_IV"/>
</dbReference>
<dbReference type="InterPro" id="IPR041095">
    <property type="entry name" value="EFG_II"/>
</dbReference>
<sequence>METMKGVRAVALVGPAGAGKTSLMEALLFAAGAISRQGAVEAGTSTGDASPEARARGGSTEINLARLEYLGDRFALIDTPGSIGFAADGDAALSAADLALIVIDPDPARASLVEPVLRRIEELGVPHAIFVNKIDQARGSIHELLAALEPMSSATLLARQIPIREGEKVKGFVDLALERAYHYRPGKESERIDIPADMADREAADRFHMLEQLADHDDDLLEQLISDQTPSLDMVCADLAREVREGLVVPVLFGSALNGFGIRRLLKMLRHEAPAPEAAAARIGATDPSSYVLKISHGSPVGRLAYARVWGAPLAEGGELIDPAGEATRIGGLFFVQGANTAKTSNADPGDVIAIAKVDSVHSGDLLGIGRKVTAPTRTASAPVMNSAVAISTQDRKDDVRLSAALHKLVEEDPSLRWGHDESAREMLLRGVNDEHLQATIAKLKRRYGVAVDTRRPSVPYRESIRKSVTQRGRHKKQSGGHGQYGDVIIEVHPLERGAGFVFNEKITGGAIPKQWIPAVELGVRDAMEHGPLGFPVVDVGVTLIDGSFHSVDSSELAFRLAGRIAMSEALPGCVPYLLEPIWQVAILTPGSATSRVSSAVSSRRGQVLGINPREGWSRWDRIDVLLPEAELHGLDAELRSLSQGLASFEARFDHLSELGGKLAEHIVQHAKASAAV</sequence>
<dbReference type="Pfam" id="PF00679">
    <property type="entry name" value="EFG_C"/>
    <property type="match status" value="1"/>
</dbReference>
<dbReference type="InterPro" id="IPR000795">
    <property type="entry name" value="T_Tr_GTP-bd_dom"/>
</dbReference>
<dbReference type="GO" id="GO:0005525">
    <property type="term" value="F:GTP binding"/>
    <property type="evidence" value="ECO:0007669"/>
    <property type="project" value="UniProtKB-KW"/>
</dbReference>
<organism evidence="7 8">
    <name type="scientific">Sphingomonas cavernae</name>
    <dbReference type="NCBI Taxonomy" id="2320861"/>
    <lineage>
        <taxon>Bacteria</taxon>
        <taxon>Pseudomonadati</taxon>
        <taxon>Pseudomonadota</taxon>
        <taxon>Alphaproteobacteria</taxon>
        <taxon>Sphingomonadales</taxon>
        <taxon>Sphingomonadaceae</taxon>
        <taxon>Sphingomonas</taxon>
    </lineage>
</organism>
<dbReference type="RefSeq" id="WP_119762858.1">
    <property type="nucleotide sequence ID" value="NZ_QYUM01000003.1"/>
</dbReference>
<evidence type="ECO:0000256" key="1">
    <source>
        <dbReference type="ARBA" id="ARBA00022741"/>
    </source>
</evidence>
<dbReference type="PANTHER" id="PTHR43261:SF7">
    <property type="entry name" value="ELONGATION FACTOR G-LIKE PROTEIN"/>
    <property type="match status" value="1"/>
</dbReference>
<dbReference type="Gene3D" id="3.30.70.240">
    <property type="match status" value="1"/>
</dbReference>
<keyword evidence="8" id="KW-1185">Reference proteome</keyword>
<dbReference type="SMART" id="SM00838">
    <property type="entry name" value="EFG_C"/>
    <property type="match status" value="1"/>
</dbReference>
<evidence type="ECO:0000313" key="7">
    <source>
        <dbReference type="EMBL" id="RJF91090.1"/>
    </source>
</evidence>
<dbReference type="NCBIfam" id="NF009379">
    <property type="entry name" value="PRK12740.1-3"/>
    <property type="match status" value="1"/>
</dbReference>
<dbReference type="SUPFAM" id="SSF52540">
    <property type="entry name" value="P-loop containing nucleoside triphosphate hydrolases"/>
    <property type="match status" value="1"/>
</dbReference>
<accession>A0A418WM75</accession>
<dbReference type="Pfam" id="PF00009">
    <property type="entry name" value="GTP_EFTU"/>
    <property type="match status" value="1"/>
</dbReference>
<keyword evidence="3" id="KW-0648">Protein biosynthesis</keyword>
<reference evidence="7 8" key="1">
    <citation type="submission" date="2018-09" db="EMBL/GenBank/DDBJ databases">
        <authorList>
            <person name="Zhu H."/>
        </authorList>
    </citation>
    <scope>NUCLEOTIDE SEQUENCE [LARGE SCALE GENOMIC DNA]</scope>
    <source>
        <strain evidence="7 8">K2R01-6</strain>
    </source>
</reference>
<dbReference type="CDD" id="cd01434">
    <property type="entry name" value="EFG_mtEFG1_IV"/>
    <property type="match status" value="1"/>
</dbReference>
<keyword evidence="1" id="KW-0547">Nucleotide-binding</keyword>
<dbReference type="SUPFAM" id="SSF54211">
    <property type="entry name" value="Ribosomal protein S5 domain 2-like"/>
    <property type="match status" value="1"/>
</dbReference>